<protein>
    <recommendedName>
        <fullName evidence="3">DEAD/DEAH box helicase</fullName>
    </recommendedName>
</protein>
<name>A0ABN5XGZ2_9EURY</name>
<evidence type="ECO:0000313" key="2">
    <source>
        <dbReference type="Proteomes" id="UP000824969"/>
    </source>
</evidence>
<dbReference type="Proteomes" id="UP000824969">
    <property type="component" value="Chromosome"/>
</dbReference>
<accession>A0ABN5XGZ2</accession>
<organism evidence="1 2">
    <name type="scientific">Methanoculleus chikugoensis</name>
    <dbReference type="NCBI Taxonomy" id="118126"/>
    <lineage>
        <taxon>Archaea</taxon>
        <taxon>Methanobacteriati</taxon>
        <taxon>Methanobacteriota</taxon>
        <taxon>Stenosarchaea group</taxon>
        <taxon>Methanomicrobia</taxon>
        <taxon>Methanomicrobiales</taxon>
        <taxon>Methanomicrobiaceae</taxon>
        <taxon>Methanoculleus</taxon>
    </lineage>
</organism>
<dbReference type="EMBL" id="AP019781">
    <property type="protein sequence ID" value="BBL68067.1"/>
    <property type="molecule type" value="Genomic_DNA"/>
</dbReference>
<evidence type="ECO:0000313" key="1">
    <source>
        <dbReference type="EMBL" id="BBL68067.1"/>
    </source>
</evidence>
<keyword evidence="2" id="KW-1185">Reference proteome</keyword>
<evidence type="ECO:0008006" key="3">
    <source>
        <dbReference type="Google" id="ProtNLM"/>
    </source>
</evidence>
<dbReference type="GeneID" id="66130772"/>
<gene>
    <name evidence="1" type="ORF">MchiMG62_12480</name>
</gene>
<dbReference type="RefSeq" id="WP_221058475.1">
    <property type="nucleotide sequence ID" value="NZ_AP019781.1"/>
</dbReference>
<reference evidence="1 2" key="1">
    <citation type="submission" date="2019-06" db="EMBL/GenBank/DDBJ databases">
        <title>Complete genome sequence of Methanoculleus chikugoensis strain MG62.</title>
        <authorList>
            <person name="Asakawa S."/>
            <person name="Dianou D."/>
        </authorList>
    </citation>
    <scope>NUCLEOTIDE SEQUENCE [LARGE SCALE GENOMIC DNA]</scope>
    <source>
        <strain evidence="1 2">MG62</strain>
    </source>
</reference>
<sequence>MSNILEPDNYSHFVHVEKIKAVDEALFKIKIEGSGTQDDGLFLDFKQKFEELIKETEILSIYAESIENSHPEPSSEIKDPDVYLLTASRHFLKIVELINEAKKLGIEVNENLIFRFRLYSAIGFFACRRHAISAALSNRLIEDIESINDDDTIIKDLFSLVIHFIGGKFVECQEISKKLISSVRSKLETQSGDENWYYLPFIGVIAKRMSFVVDSLIKGDLNDIPEHNAKIREIAIKLNELGFTEISSILLKLSSSIGYLVRYSVWNLREVLPYITHRQKSEVNIFIEARIEEKKYFIFHSQYEALFEWRILDKSSNQLISMPTGAGKTLLGHPEIFKIHF</sequence>
<proteinExistence type="predicted"/>